<dbReference type="RefSeq" id="WP_270878855.1">
    <property type="nucleotide sequence ID" value="NZ_JAQFVF010000022.1"/>
</dbReference>
<protein>
    <recommendedName>
        <fullName evidence="4">Copper amine oxidase</fullName>
    </recommendedName>
</protein>
<dbReference type="Proteomes" id="UP001596044">
    <property type="component" value="Unassembled WGS sequence"/>
</dbReference>
<feature type="chain" id="PRO_5045849857" description="Copper amine oxidase" evidence="1">
    <location>
        <begin position="30"/>
        <end position="561"/>
    </location>
</feature>
<feature type="signal peptide" evidence="1">
    <location>
        <begin position="1"/>
        <end position="29"/>
    </location>
</feature>
<name>A0ABW0KCR9_9BACL</name>
<comment type="caution">
    <text evidence="2">The sequence shown here is derived from an EMBL/GenBank/DDBJ whole genome shotgun (WGS) entry which is preliminary data.</text>
</comment>
<keyword evidence="1" id="KW-0732">Signal</keyword>
<dbReference type="EMBL" id="JBHSMJ010000029">
    <property type="protein sequence ID" value="MFC5450867.1"/>
    <property type="molecule type" value="Genomic_DNA"/>
</dbReference>
<evidence type="ECO:0000313" key="2">
    <source>
        <dbReference type="EMBL" id="MFC5450867.1"/>
    </source>
</evidence>
<gene>
    <name evidence="2" type="ORF">ACFPOG_21665</name>
</gene>
<sequence length="561" mass="59507">MRKQLMVLMGAAILATSTSGIVLPRGAYADEAMTAVNTTAQANTEKSDAQASTVDFSTMFLNNWLSKLDVHTAEAAKINTSDFSDLLHNGSSLASASGLPLSELTSALISQFALDTAYEVKQGTLTDQEAASLQQQFNDNIANWVQQSWPWASAASYLPKDGKSIIQNRLNHIVSDAATASAVAESDIRQALQSGHSIVEATGMDAQALRDALNALLGGDLDAAVSAGSLKAEQRDQLASSGADQLWAVLQQKGYDERATPWMEKYGQALLNDKLAPDMIIQATAAFAGKDYKDIIDGLKAGQSLVEASGLASGDLSAQLLDTVSRDLDNEWSAGNLSALLRDQLKKRAAETIDRAIDQDGYGQPAQGSSNHAIAEESIQSLVEASADYAEAAVTDLRQSLADGHTLVEATGKDEADLSSYLMLNAHAYIEQAVQKGWLNAADQSATESESDSLVQDAISRVGYKDQVDAKQYLANRSDRIIDDVAAVSGVEASDLLKRLAQGQGLAQAANQDPDSLLYNLLKHANQEINGFAGAGAISKDDAAKLKADYGAWAVKYLSAN</sequence>
<organism evidence="2 3">
    <name type="scientific">Paenibacillus aestuarii</name>
    <dbReference type="NCBI Taxonomy" id="516965"/>
    <lineage>
        <taxon>Bacteria</taxon>
        <taxon>Bacillati</taxon>
        <taxon>Bacillota</taxon>
        <taxon>Bacilli</taxon>
        <taxon>Bacillales</taxon>
        <taxon>Paenibacillaceae</taxon>
        <taxon>Paenibacillus</taxon>
    </lineage>
</organism>
<reference evidence="3" key="1">
    <citation type="journal article" date="2019" name="Int. J. Syst. Evol. Microbiol.">
        <title>The Global Catalogue of Microorganisms (GCM) 10K type strain sequencing project: providing services to taxonomists for standard genome sequencing and annotation.</title>
        <authorList>
            <consortium name="The Broad Institute Genomics Platform"/>
            <consortium name="The Broad Institute Genome Sequencing Center for Infectious Disease"/>
            <person name="Wu L."/>
            <person name="Ma J."/>
        </authorList>
    </citation>
    <scope>NUCLEOTIDE SEQUENCE [LARGE SCALE GENOMIC DNA]</scope>
    <source>
        <strain evidence="3">KACC 11904</strain>
    </source>
</reference>
<keyword evidence="3" id="KW-1185">Reference proteome</keyword>
<evidence type="ECO:0000256" key="1">
    <source>
        <dbReference type="SAM" id="SignalP"/>
    </source>
</evidence>
<evidence type="ECO:0000313" key="3">
    <source>
        <dbReference type="Proteomes" id="UP001596044"/>
    </source>
</evidence>
<evidence type="ECO:0008006" key="4">
    <source>
        <dbReference type="Google" id="ProtNLM"/>
    </source>
</evidence>
<proteinExistence type="predicted"/>
<accession>A0ABW0KCR9</accession>